<feature type="region of interest" description="Disordered" evidence="1">
    <location>
        <begin position="350"/>
        <end position="381"/>
    </location>
</feature>
<feature type="compositionally biased region" description="Low complexity" evidence="1">
    <location>
        <begin position="519"/>
        <end position="533"/>
    </location>
</feature>
<keyword evidence="3" id="KW-1185">Reference proteome</keyword>
<proteinExistence type="predicted"/>
<feature type="region of interest" description="Disordered" evidence="1">
    <location>
        <begin position="114"/>
        <end position="152"/>
    </location>
</feature>
<feature type="region of interest" description="Disordered" evidence="1">
    <location>
        <begin position="507"/>
        <end position="538"/>
    </location>
</feature>
<protein>
    <submittedName>
        <fullName evidence="2">Uncharacterized protein</fullName>
    </submittedName>
</protein>
<dbReference type="Proteomes" id="UP001153069">
    <property type="component" value="Unassembled WGS sequence"/>
</dbReference>
<dbReference type="EMBL" id="CAICTM010000692">
    <property type="protein sequence ID" value="CAB9515085.1"/>
    <property type="molecule type" value="Genomic_DNA"/>
</dbReference>
<gene>
    <name evidence="2" type="ORF">SEMRO_693_G188290.1</name>
</gene>
<feature type="region of interest" description="Disordered" evidence="1">
    <location>
        <begin position="244"/>
        <end position="267"/>
    </location>
</feature>
<evidence type="ECO:0000256" key="1">
    <source>
        <dbReference type="SAM" id="MobiDB-lite"/>
    </source>
</evidence>
<feature type="compositionally biased region" description="Low complexity" evidence="1">
    <location>
        <begin position="136"/>
        <end position="145"/>
    </location>
</feature>
<feature type="region of interest" description="Disordered" evidence="1">
    <location>
        <begin position="165"/>
        <end position="204"/>
    </location>
</feature>
<dbReference type="OrthoDB" id="48230at2759"/>
<name>A0A9N8E751_9STRA</name>
<reference evidence="2" key="1">
    <citation type="submission" date="2020-06" db="EMBL/GenBank/DDBJ databases">
        <authorList>
            <consortium name="Plant Systems Biology data submission"/>
        </authorList>
    </citation>
    <scope>NUCLEOTIDE SEQUENCE</scope>
    <source>
        <strain evidence="2">D6</strain>
    </source>
</reference>
<comment type="caution">
    <text evidence="2">The sequence shown here is derived from an EMBL/GenBank/DDBJ whole genome shotgun (WGS) entry which is preliminary data.</text>
</comment>
<organism evidence="2 3">
    <name type="scientific">Seminavis robusta</name>
    <dbReference type="NCBI Taxonomy" id="568900"/>
    <lineage>
        <taxon>Eukaryota</taxon>
        <taxon>Sar</taxon>
        <taxon>Stramenopiles</taxon>
        <taxon>Ochrophyta</taxon>
        <taxon>Bacillariophyta</taxon>
        <taxon>Bacillariophyceae</taxon>
        <taxon>Bacillariophycidae</taxon>
        <taxon>Naviculales</taxon>
        <taxon>Naviculaceae</taxon>
        <taxon>Seminavis</taxon>
    </lineage>
</organism>
<sequence>MTTNLAPWQYHWKRPRWQAVDDLTPDEKDHKKKQDGIEGTCLCMTSALVAEEEVPDYQEDNNSGRGHSNPSWMLNVNVVASPFCSVDPIHETTESTTTVDVTPKSGDLLVLELVKQPGPTKEKDEKNEEESKESKAALQAEQQQQPPSPHQQFRKVLRWPGVALQSDNVKDEDDEESTQSNSSRKSWRSNLPGWLGGTPKSRSSSRTVGIVAACLCRRQVDNQQKAAALDALDTMTFLSLGMDASEAPQYSRPSEGGESTRDPEEGEQDLELPLPELLLVCLCSDGSVHVYSPWKLLQLPATQNKEKEQEDLFANSMSTFLLGDYVLEQLQSSIWPLSQPEATIMLTMPLRKPGKKESPVSDSTSTSGSNRENQDNVEDGTGISLWDRNLWDPTVEPFTAIYRTEDNVPTHCVSAFEYVAIAGRGKRVQRGRDKAPVEGGFITLLSLRHYSEVRTLFLPFVPKHVSPFVWGAMQFLYVIGGKGVAIAIRIDMSVANTVICGGAPSAMQDGNQPMMPTVSSDQSLLSQQSSNSLHKNRDQPRKVRCVVHRFQILPILLPETIDDETEALSVATSFLFGSSPFASPPRLALVSPQNSQNQILAQQRTLEAVDFVRPALVNSSASTKLFRGYRRSRHRKMLAIGTSLEQRHVARVPCAVTAAASVGSTVDCWANDPWCHVGQGWCLLGVLNRVHFICWEGATASKGAFVQELGASGVDSVEGSSRCLSSYVLPIDPYSTQAALNYQNFVPDLALPFTQSDASAKHSKLKRAIANERRKTRGISVGHEGTDSGIDDEVVEDAIQSISMADYKRNVFDTSPPASYKRRVKNYSHREKSVRLLRKCPAWSQLDDTKENRMRLEGQVPAVNIRPQNQLGNQYILTVRRIYADNGAAGTPFYQILSWLSHRNDFFTAASVALDLKKDVSTLRHLWRSFDRIDEDDERTKLEGLLDGIVPIDSISRNSELLDATLTQLADMTVGCLTRGGFGMSATLEYFLQQDQYYDQSRTCLVLAAIAAQAVSDEEGTLAALMGESYQRPDDPDQLIKDILWPLRCLLQVGVARDCLSVSLALINAAVPDELRHKQQREQFIDSMKLCTELVKLIIGCSPQATQLLLDLVDEKDKKRFWYSLNHDTQMELALIVLEEKCPMLHQLEVRYWVSQYLQMCLQGAAISALRGPHSVRTDWLNRLCSACLVNAECNISTLISSNNSQPESTNDGLNEHVLELTLTRDALVAGYGTGGLDFNLFIPALLLLEGCNHQWNDDSWVSTQSILKAACSLAGHVAADEPLFKFDGTTLMKQCVIAGNIWAGANLIGGSNGLVLECCSILIEYCGISMEEAETYLRKDELKVPASSNNSDESENQSEFVLNYGHRHTLWLLDQYVLHVRTFGEFDSTPARGRVDPVFAARVCLRTWYSLTLPQLSMASVWLATWLRQQLGMEDDVVSKKRLACAALTRVLFWPSGDNSDIVLGNEMKLESRFLVQLSQACWNLVESVPPGIADELLARDTVESSSRKRVSA</sequence>
<feature type="compositionally biased region" description="Low complexity" evidence="1">
    <location>
        <begin position="360"/>
        <end position="369"/>
    </location>
</feature>
<evidence type="ECO:0000313" key="2">
    <source>
        <dbReference type="EMBL" id="CAB9515085.1"/>
    </source>
</evidence>
<evidence type="ECO:0000313" key="3">
    <source>
        <dbReference type="Proteomes" id="UP001153069"/>
    </source>
</evidence>
<accession>A0A9N8E751</accession>